<evidence type="ECO:0000313" key="1">
    <source>
        <dbReference type="EMBL" id="KAJ1670583.1"/>
    </source>
</evidence>
<keyword evidence="2" id="KW-1185">Reference proteome</keyword>
<accession>A0ACC1H9T9</accession>
<feature type="non-terminal residue" evidence="1">
    <location>
        <position position="96"/>
    </location>
</feature>
<reference evidence="1" key="1">
    <citation type="submission" date="2022-06" db="EMBL/GenBank/DDBJ databases">
        <title>Phylogenomic reconstructions and comparative analyses of Kickxellomycotina fungi.</title>
        <authorList>
            <person name="Reynolds N.K."/>
            <person name="Stajich J.E."/>
            <person name="Barry K."/>
            <person name="Grigoriev I.V."/>
            <person name="Crous P."/>
            <person name="Smith M.E."/>
        </authorList>
    </citation>
    <scope>NUCLEOTIDE SEQUENCE</scope>
    <source>
        <strain evidence="1">RSA 2271</strain>
    </source>
</reference>
<protein>
    <submittedName>
        <fullName evidence="1">Uncharacterized protein</fullName>
    </submittedName>
</protein>
<evidence type="ECO:0000313" key="2">
    <source>
        <dbReference type="Proteomes" id="UP001145114"/>
    </source>
</evidence>
<dbReference type="EMBL" id="JAMZIH010009180">
    <property type="protein sequence ID" value="KAJ1670583.1"/>
    <property type="molecule type" value="Genomic_DNA"/>
</dbReference>
<organism evidence="1 2">
    <name type="scientific">Spiromyces aspiralis</name>
    <dbReference type="NCBI Taxonomy" id="68401"/>
    <lineage>
        <taxon>Eukaryota</taxon>
        <taxon>Fungi</taxon>
        <taxon>Fungi incertae sedis</taxon>
        <taxon>Zoopagomycota</taxon>
        <taxon>Kickxellomycotina</taxon>
        <taxon>Kickxellomycetes</taxon>
        <taxon>Kickxellales</taxon>
        <taxon>Kickxellaceae</taxon>
        <taxon>Spiromyces</taxon>
    </lineage>
</organism>
<dbReference type="Proteomes" id="UP001145114">
    <property type="component" value="Unassembled WGS sequence"/>
</dbReference>
<name>A0ACC1H9T9_9FUNG</name>
<gene>
    <name evidence="1" type="ORF">EV182_008118</name>
</gene>
<proteinExistence type="predicted"/>
<sequence length="96" mass="10848">MLHLLQIYAPLENSPYDRVLYIWGCNSARCSKLPGSFKVVRGHILNRDYVLKLLRKRPRRARPDKSKKTQAQGSKSFASMFPNKGGPQGPAPLPLD</sequence>
<comment type="caution">
    <text evidence="1">The sequence shown here is derived from an EMBL/GenBank/DDBJ whole genome shotgun (WGS) entry which is preliminary data.</text>
</comment>